<proteinExistence type="predicted"/>
<sequence length="269" mass="31700">DEGDDGASKRQKIQGQKPDEDPHRELELLARKFASTEMLWLRDLNKTFDTVLDERYQEQKRFTSNKRRLQGQLRALLSFLPEKYHGILNTQTVKDTFRTQMQVQRSNTVTRVCTQCGQAIFDCSIEDLADANRRKVKFRDAIGWNESEKTYERWNCSILHENRCKEGNSELVFRSQTMLRTCWAVSEDNYLQEYGKHTMIDWQQDFESYLMYLLNGIRQKKVCVVELFRLYDEIFFPGTSSEGGHGAVVRKNMDDQDAEMMDMLNRGEE</sequence>
<evidence type="ECO:0000313" key="3">
    <source>
        <dbReference type="Proteomes" id="UP000297245"/>
    </source>
</evidence>
<feature type="non-terminal residue" evidence="2">
    <location>
        <position position="1"/>
    </location>
</feature>
<dbReference type="OrthoDB" id="3248009at2759"/>
<feature type="non-terminal residue" evidence="2">
    <location>
        <position position="269"/>
    </location>
</feature>
<dbReference type="AlphaFoldDB" id="A0A4S8KJT3"/>
<evidence type="ECO:0000313" key="2">
    <source>
        <dbReference type="EMBL" id="THU75756.1"/>
    </source>
</evidence>
<gene>
    <name evidence="2" type="ORF">K435DRAFT_590977</name>
</gene>
<dbReference type="EMBL" id="ML181574">
    <property type="protein sequence ID" value="THU75756.1"/>
    <property type="molecule type" value="Genomic_DNA"/>
</dbReference>
<evidence type="ECO:0000256" key="1">
    <source>
        <dbReference type="SAM" id="MobiDB-lite"/>
    </source>
</evidence>
<feature type="region of interest" description="Disordered" evidence="1">
    <location>
        <begin position="1"/>
        <end position="22"/>
    </location>
</feature>
<protein>
    <submittedName>
        <fullName evidence="2">Uncharacterized protein</fullName>
    </submittedName>
</protein>
<reference evidence="2 3" key="1">
    <citation type="journal article" date="2019" name="Nat. Ecol. Evol.">
        <title>Megaphylogeny resolves global patterns of mushroom evolution.</title>
        <authorList>
            <person name="Varga T."/>
            <person name="Krizsan K."/>
            <person name="Foldi C."/>
            <person name="Dima B."/>
            <person name="Sanchez-Garcia M."/>
            <person name="Sanchez-Ramirez S."/>
            <person name="Szollosi G.J."/>
            <person name="Szarkandi J.G."/>
            <person name="Papp V."/>
            <person name="Albert L."/>
            <person name="Andreopoulos W."/>
            <person name="Angelini C."/>
            <person name="Antonin V."/>
            <person name="Barry K.W."/>
            <person name="Bougher N.L."/>
            <person name="Buchanan P."/>
            <person name="Buyck B."/>
            <person name="Bense V."/>
            <person name="Catcheside P."/>
            <person name="Chovatia M."/>
            <person name="Cooper J."/>
            <person name="Damon W."/>
            <person name="Desjardin D."/>
            <person name="Finy P."/>
            <person name="Geml J."/>
            <person name="Haridas S."/>
            <person name="Hughes K."/>
            <person name="Justo A."/>
            <person name="Karasinski D."/>
            <person name="Kautmanova I."/>
            <person name="Kiss B."/>
            <person name="Kocsube S."/>
            <person name="Kotiranta H."/>
            <person name="LaButti K.M."/>
            <person name="Lechner B.E."/>
            <person name="Liimatainen K."/>
            <person name="Lipzen A."/>
            <person name="Lukacs Z."/>
            <person name="Mihaltcheva S."/>
            <person name="Morgado L.N."/>
            <person name="Niskanen T."/>
            <person name="Noordeloos M.E."/>
            <person name="Ohm R.A."/>
            <person name="Ortiz-Santana B."/>
            <person name="Ovrebo C."/>
            <person name="Racz N."/>
            <person name="Riley R."/>
            <person name="Savchenko A."/>
            <person name="Shiryaev A."/>
            <person name="Soop K."/>
            <person name="Spirin V."/>
            <person name="Szebenyi C."/>
            <person name="Tomsovsky M."/>
            <person name="Tulloss R.E."/>
            <person name="Uehling J."/>
            <person name="Grigoriev I.V."/>
            <person name="Vagvolgyi C."/>
            <person name="Papp T."/>
            <person name="Martin F.M."/>
            <person name="Miettinen O."/>
            <person name="Hibbett D.S."/>
            <person name="Nagy L.G."/>
        </authorList>
    </citation>
    <scope>NUCLEOTIDE SEQUENCE [LARGE SCALE GENOMIC DNA]</scope>
    <source>
        <strain evidence="2 3">CBS 962.96</strain>
    </source>
</reference>
<organism evidence="2 3">
    <name type="scientific">Dendrothele bispora (strain CBS 962.96)</name>
    <dbReference type="NCBI Taxonomy" id="1314807"/>
    <lineage>
        <taxon>Eukaryota</taxon>
        <taxon>Fungi</taxon>
        <taxon>Dikarya</taxon>
        <taxon>Basidiomycota</taxon>
        <taxon>Agaricomycotina</taxon>
        <taxon>Agaricomycetes</taxon>
        <taxon>Agaricomycetidae</taxon>
        <taxon>Agaricales</taxon>
        <taxon>Agaricales incertae sedis</taxon>
        <taxon>Dendrothele</taxon>
    </lineage>
</organism>
<keyword evidence="3" id="KW-1185">Reference proteome</keyword>
<name>A0A4S8KJT3_DENBC</name>
<accession>A0A4S8KJT3</accession>
<dbReference type="Proteomes" id="UP000297245">
    <property type="component" value="Unassembled WGS sequence"/>
</dbReference>